<protein>
    <recommendedName>
        <fullName evidence="2">TNase-like domain-containing protein</fullName>
    </recommendedName>
</protein>
<reference evidence="1" key="1">
    <citation type="journal article" date="2015" name="Nature">
        <title>Complex archaea that bridge the gap between prokaryotes and eukaryotes.</title>
        <authorList>
            <person name="Spang A."/>
            <person name="Saw J.H."/>
            <person name="Jorgensen S.L."/>
            <person name="Zaremba-Niedzwiedzka K."/>
            <person name="Martijn J."/>
            <person name="Lind A.E."/>
            <person name="van Eijk R."/>
            <person name="Schleper C."/>
            <person name="Guy L."/>
            <person name="Ettema T.J."/>
        </authorList>
    </citation>
    <scope>NUCLEOTIDE SEQUENCE</scope>
</reference>
<sequence length="143" mass="15814">MTVTPAALFRGRTVRVHSLNCVEVELQLGFGVSIKKLVLLEGIEQKDIPRSSRSEAKHCLVVLVGGKKVLVQADAQRKDNYVVGRVFLDEKVYGDPEGMMTPHGMDKALLEISTFYAWLATQKYDIQEVKAVLNGDGKVQARG</sequence>
<name>A0A0F9F6V0_9ZZZZ</name>
<gene>
    <name evidence="1" type="ORF">LCGC14_2067010</name>
</gene>
<evidence type="ECO:0000313" key="1">
    <source>
        <dbReference type="EMBL" id="KKL74226.1"/>
    </source>
</evidence>
<proteinExistence type="predicted"/>
<organism evidence="1">
    <name type="scientific">marine sediment metagenome</name>
    <dbReference type="NCBI Taxonomy" id="412755"/>
    <lineage>
        <taxon>unclassified sequences</taxon>
        <taxon>metagenomes</taxon>
        <taxon>ecological metagenomes</taxon>
    </lineage>
</organism>
<evidence type="ECO:0008006" key="2">
    <source>
        <dbReference type="Google" id="ProtNLM"/>
    </source>
</evidence>
<dbReference type="AlphaFoldDB" id="A0A0F9F6V0"/>
<accession>A0A0F9F6V0</accession>
<dbReference type="EMBL" id="LAZR01024722">
    <property type="protein sequence ID" value="KKL74226.1"/>
    <property type="molecule type" value="Genomic_DNA"/>
</dbReference>
<comment type="caution">
    <text evidence="1">The sequence shown here is derived from an EMBL/GenBank/DDBJ whole genome shotgun (WGS) entry which is preliminary data.</text>
</comment>